<proteinExistence type="predicted"/>
<dbReference type="InParanoid" id="A0A251TMP0"/>
<dbReference type="AlphaFoldDB" id="A0A251TMP0"/>
<protein>
    <submittedName>
        <fullName evidence="1">Uncharacterized protein</fullName>
    </submittedName>
</protein>
<sequence length="50" mass="5708">MQLIYVCQNTSPKSQTCNICAHLTWVVKLLRGSRSCLLKILHVHVMVVEL</sequence>
<dbReference type="EMBL" id="CM007899">
    <property type="protein sequence ID" value="OTG12164.1"/>
    <property type="molecule type" value="Genomic_DNA"/>
</dbReference>
<name>A0A251TMP0_HELAN</name>
<reference evidence="2" key="1">
    <citation type="journal article" date="2017" name="Nature">
        <title>The sunflower genome provides insights into oil metabolism, flowering and Asterid evolution.</title>
        <authorList>
            <person name="Badouin H."/>
            <person name="Gouzy J."/>
            <person name="Grassa C.J."/>
            <person name="Murat F."/>
            <person name="Staton S.E."/>
            <person name="Cottret L."/>
            <person name="Lelandais-Briere C."/>
            <person name="Owens G.L."/>
            <person name="Carrere S."/>
            <person name="Mayjonade B."/>
            <person name="Legrand L."/>
            <person name="Gill N."/>
            <person name="Kane N.C."/>
            <person name="Bowers J.E."/>
            <person name="Hubner S."/>
            <person name="Bellec A."/>
            <person name="Berard A."/>
            <person name="Berges H."/>
            <person name="Blanchet N."/>
            <person name="Boniface M.C."/>
            <person name="Brunel D."/>
            <person name="Catrice O."/>
            <person name="Chaidir N."/>
            <person name="Claudel C."/>
            <person name="Donnadieu C."/>
            <person name="Faraut T."/>
            <person name="Fievet G."/>
            <person name="Helmstetter N."/>
            <person name="King M."/>
            <person name="Knapp S.J."/>
            <person name="Lai Z."/>
            <person name="Le Paslier M.C."/>
            <person name="Lippi Y."/>
            <person name="Lorenzon L."/>
            <person name="Mandel J.R."/>
            <person name="Marage G."/>
            <person name="Marchand G."/>
            <person name="Marquand E."/>
            <person name="Bret-Mestries E."/>
            <person name="Morien E."/>
            <person name="Nambeesan S."/>
            <person name="Nguyen T."/>
            <person name="Pegot-Espagnet P."/>
            <person name="Pouilly N."/>
            <person name="Raftis F."/>
            <person name="Sallet E."/>
            <person name="Schiex T."/>
            <person name="Thomas J."/>
            <person name="Vandecasteele C."/>
            <person name="Vares D."/>
            <person name="Vear F."/>
            <person name="Vautrin S."/>
            <person name="Crespi M."/>
            <person name="Mangin B."/>
            <person name="Burke J.M."/>
            <person name="Salse J."/>
            <person name="Munos S."/>
            <person name="Vincourt P."/>
            <person name="Rieseberg L.H."/>
            <person name="Langlade N.B."/>
        </authorList>
    </citation>
    <scope>NUCLEOTIDE SEQUENCE [LARGE SCALE GENOMIC DNA]</scope>
    <source>
        <strain evidence="2">cv. SF193</strain>
    </source>
</reference>
<keyword evidence="2" id="KW-1185">Reference proteome</keyword>
<evidence type="ECO:0000313" key="2">
    <source>
        <dbReference type="Proteomes" id="UP000215914"/>
    </source>
</evidence>
<accession>A0A251TMP0</accession>
<evidence type="ECO:0000313" key="1">
    <source>
        <dbReference type="EMBL" id="OTG12164.1"/>
    </source>
</evidence>
<organism evidence="1 2">
    <name type="scientific">Helianthus annuus</name>
    <name type="common">Common sunflower</name>
    <dbReference type="NCBI Taxonomy" id="4232"/>
    <lineage>
        <taxon>Eukaryota</taxon>
        <taxon>Viridiplantae</taxon>
        <taxon>Streptophyta</taxon>
        <taxon>Embryophyta</taxon>
        <taxon>Tracheophyta</taxon>
        <taxon>Spermatophyta</taxon>
        <taxon>Magnoliopsida</taxon>
        <taxon>eudicotyledons</taxon>
        <taxon>Gunneridae</taxon>
        <taxon>Pentapetalae</taxon>
        <taxon>asterids</taxon>
        <taxon>campanulids</taxon>
        <taxon>Asterales</taxon>
        <taxon>Asteraceae</taxon>
        <taxon>Asteroideae</taxon>
        <taxon>Heliantheae alliance</taxon>
        <taxon>Heliantheae</taxon>
        <taxon>Helianthus</taxon>
    </lineage>
</organism>
<gene>
    <name evidence="1" type="ORF">HannXRQ_Chr10g0306701</name>
</gene>
<dbReference type="Proteomes" id="UP000215914">
    <property type="component" value="Chromosome 10"/>
</dbReference>